<keyword evidence="4 5" id="KW-0963">Cytoplasm</keyword>
<comment type="function">
    <text evidence="5">Modulates RecA activity.</text>
</comment>
<evidence type="ECO:0000256" key="2">
    <source>
        <dbReference type="ARBA" id="ARBA00009695"/>
    </source>
</evidence>
<comment type="subcellular location">
    <subcellularLocation>
        <location evidence="1 5">Cytoplasm</location>
    </subcellularLocation>
</comment>
<evidence type="ECO:0000259" key="6">
    <source>
        <dbReference type="Pfam" id="PF02631"/>
    </source>
</evidence>
<dbReference type="PANTHER" id="PTHR33602">
    <property type="entry name" value="REGULATORY PROTEIN RECX FAMILY PROTEIN"/>
    <property type="match status" value="1"/>
</dbReference>
<evidence type="ECO:0000256" key="1">
    <source>
        <dbReference type="ARBA" id="ARBA00004496"/>
    </source>
</evidence>
<dbReference type="InterPro" id="IPR003783">
    <property type="entry name" value="Regulatory_RecX"/>
</dbReference>
<dbReference type="InterPro" id="IPR053925">
    <property type="entry name" value="RecX_HTH_3rd"/>
</dbReference>
<name>A0ABS1IYX4_9FIRM</name>
<protein>
    <recommendedName>
        <fullName evidence="3 5">Regulatory protein RecX</fullName>
    </recommendedName>
</protein>
<sequence length="200" mass="23758">MFIENVEKVNKYKFRVTADTLVFYVYQSDIRRYCIKEENEFPDERYEALIKETIIPRARKKALDILSRADCSEADLKRKLSLKDFPPGVIDDALNYVKKFNYVNDERYAENYINYRGKSKSKRQLKMELAAKGIEGTIIENLMVDDRSDEEALYNLLRKKIKNPKEVDEEKKRKIYVYLYRKGFNTELIASVLSDYLSRT</sequence>
<gene>
    <name evidence="5" type="primary">recX</name>
    <name evidence="9" type="ORF">JJN12_04740</name>
</gene>
<dbReference type="InterPro" id="IPR053926">
    <property type="entry name" value="RecX_HTH_1st"/>
</dbReference>
<dbReference type="Gene3D" id="1.10.10.10">
    <property type="entry name" value="Winged helix-like DNA-binding domain superfamily/Winged helix DNA-binding domain"/>
    <property type="match status" value="3"/>
</dbReference>
<dbReference type="Proteomes" id="UP000604730">
    <property type="component" value="Unassembled WGS sequence"/>
</dbReference>
<feature type="domain" description="RecX first three-helical" evidence="8">
    <location>
        <begin position="58"/>
        <end position="95"/>
    </location>
</feature>
<dbReference type="HAMAP" id="MF_01114">
    <property type="entry name" value="RecX"/>
    <property type="match status" value="1"/>
</dbReference>
<proteinExistence type="inferred from homology"/>
<evidence type="ECO:0000256" key="3">
    <source>
        <dbReference type="ARBA" id="ARBA00018111"/>
    </source>
</evidence>
<dbReference type="InterPro" id="IPR053924">
    <property type="entry name" value="RecX_HTH_2nd"/>
</dbReference>
<keyword evidence="10" id="KW-1185">Reference proteome</keyword>
<accession>A0ABS1IYX4</accession>
<evidence type="ECO:0000256" key="5">
    <source>
        <dbReference type="HAMAP-Rule" id="MF_01114"/>
    </source>
</evidence>
<dbReference type="Pfam" id="PF21981">
    <property type="entry name" value="RecX_HTH3"/>
    <property type="match status" value="1"/>
</dbReference>
<evidence type="ECO:0000313" key="10">
    <source>
        <dbReference type="Proteomes" id="UP000604730"/>
    </source>
</evidence>
<evidence type="ECO:0000259" key="8">
    <source>
        <dbReference type="Pfam" id="PF21982"/>
    </source>
</evidence>
<reference evidence="9 10" key="1">
    <citation type="submission" date="2021-01" db="EMBL/GenBank/DDBJ databases">
        <title>Isolation and description of Catonella massiliensis sp. nov., a novel Catonella species, isolated from a stable periodontitis subject.</title>
        <authorList>
            <person name="Antezack A."/>
            <person name="Boxberger M."/>
            <person name="La Scola B."/>
            <person name="Monnet-Corti V."/>
        </authorList>
    </citation>
    <scope>NUCLEOTIDE SEQUENCE [LARGE SCALE GENOMIC DNA]</scope>
    <source>
        <strain evidence="9 10">Marseille-Q4567</strain>
    </source>
</reference>
<dbReference type="Pfam" id="PF02631">
    <property type="entry name" value="RecX_HTH2"/>
    <property type="match status" value="1"/>
</dbReference>
<dbReference type="Pfam" id="PF21982">
    <property type="entry name" value="RecX_HTH1"/>
    <property type="match status" value="1"/>
</dbReference>
<evidence type="ECO:0000313" key="9">
    <source>
        <dbReference type="EMBL" id="MBK5897093.1"/>
    </source>
</evidence>
<comment type="similarity">
    <text evidence="2 5">Belongs to the RecX family.</text>
</comment>
<dbReference type="PANTHER" id="PTHR33602:SF1">
    <property type="entry name" value="REGULATORY PROTEIN RECX FAMILY PROTEIN"/>
    <property type="match status" value="1"/>
</dbReference>
<organism evidence="9 10">
    <name type="scientific">Catonella massiliensis</name>
    <dbReference type="NCBI Taxonomy" id="2799636"/>
    <lineage>
        <taxon>Bacteria</taxon>
        <taxon>Bacillati</taxon>
        <taxon>Bacillota</taxon>
        <taxon>Clostridia</taxon>
        <taxon>Lachnospirales</taxon>
        <taxon>Lachnospiraceae</taxon>
        <taxon>Catonella</taxon>
    </lineage>
</organism>
<evidence type="ECO:0000259" key="7">
    <source>
        <dbReference type="Pfam" id="PF21981"/>
    </source>
</evidence>
<dbReference type="RefSeq" id="WP_208428600.1">
    <property type="nucleotide sequence ID" value="NZ_JAEPRJ010000001.1"/>
</dbReference>
<dbReference type="EMBL" id="JAEPRJ010000001">
    <property type="protein sequence ID" value="MBK5897093.1"/>
    <property type="molecule type" value="Genomic_DNA"/>
</dbReference>
<dbReference type="InterPro" id="IPR036388">
    <property type="entry name" value="WH-like_DNA-bd_sf"/>
</dbReference>
<evidence type="ECO:0000256" key="4">
    <source>
        <dbReference type="ARBA" id="ARBA00022490"/>
    </source>
</evidence>
<feature type="domain" description="RecX second three-helical" evidence="6">
    <location>
        <begin position="104"/>
        <end position="141"/>
    </location>
</feature>
<comment type="caution">
    <text evidence="9">The sequence shown here is derived from an EMBL/GenBank/DDBJ whole genome shotgun (WGS) entry which is preliminary data.</text>
</comment>
<feature type="domain" description="RecX third three-helical" evidence="7">
    <location>
        <begin position="149"/>
        <end position="193"/>
    </location>
</feature>